<organism evidence="2 3">
    <name type="scientific">Nocardioides baekrokdamisoli</name>
    <dbReference type="NCBI Taxonomy" id="1804624"/>
    <lineage>
        <taxon>Bacteria</taxon>
        <taxon>Bacillati</taxon>
        <taxon>Actinomycetota</taxon>
        <taxon>Actinomycetes</taxon>
        <taxon>Propionibacteriales</taxon>
        <taxon>Nocardioidaceae</taxon>
        <taxon>Nocardioides</taxon>
    </lineage>
</organism>
<feature type="transmembrane region" description="Helical" evidence="1">
    <location>
        <begin position="6"/>
        <end position="27"/>
    </location>
</feature>
<dbReference type="RefSeq" id="WP_125567577.1">
    <property type="nucleotide sequence ID" value="NZ_AP019307.1"/>
</dbReference>
<proteinExistence type="predicted"/>
<dbReference type="Pfam" id="PF06966">
    <property type="entry name" value="DUF1295"/>
    <property type="match status" value="1"/>
</dbReference>
<feature type="transmembrane region" description="Helical" evidence="1">
    <location>
        <begin position="210"/>
        <end position="230"/>
    </location>
</feature>
<sequence length="264" mass="28527">MVSTVWWAEIAAVTAAMTGTAIVAFLLRRIAIVDAGWGVAFVAAAITVTVASPSWSARSWLLLAMVVAWGGRLSWHLGRRTLSSRHDDPRYVEMLGGAIGEVPASRVVLKVFVLQAVIVAIIATPVTYGISHPMGSWWVVGIGVVAWLAGVHFESVGDAQLAAHRANLDRGPILDTGLWAWTRHPNYFGDACVWWGIWLVGAASSGWRPALATVIAPAAMTFFLVSVSGVRLTEQRMAGRPGWDAYAASTPAFIPRPPRRTRRH</sequence>
<dbReference type="InterPro" id="IPR010721">
    <property type="entry name" value="UstE-like"/>
</dbReference>
<dbReference type="Gene3D" id="1.20.120.1630">
    <property type="match status" value="1"/>
</dbReference>
<gene>
    <name evidence="2" type="ORF">Back2_11510</name>
</gene>
<dbReference type="OrthoDB" id="9779233at2"/>
<accession>A0A3G9J080</accession>
<dbReference type="PANTHER" id="PTHR32251:SF17">
    <property type="entry name" value="STEROID 5-ALPHA REDUCTASE C-TERMINAL DOMAIN-CONTAINING PROTEIN"/>
    <property type="match status" value="1"/>
</dbReference>
<dbReference type="PANTHER" id="PTHR32251">
    <property type="entry name" value="3-OXO-5-ALPHA-STEROID 4-DEHYDROGENASE"/>
    <property type="match status" value="1"/>
</dbReference>
<feature type="transmembrane region" description="Helical" evidence="1">
    <location>
        <begin position="32"/>
        <end position="51"/>
    </location>
</feature>
<name>A0A3G9J080_9ACTN</name>
<dbReference type="KEGG" id="nbe:Back2_11510"/>
<dbReference type="Proteomes" id="UP000271573">
    <property type="component" value="Chromosome"/>
</dbReference>
<evidence type="ECO:0008006" key="4">
    <source>
        <dbReference type="Google" id="ProtNLM"/>
    </source>
</evidence>
<keyword evidence="1" id="KW-0472">Membrane</keyword>
<feature type="transmembrane region" description="Helical" evidence="1">
    <location>
        <begin position="107"/>
        <end position="130"/>
    </location>
</feature>
<reference evidence="2 3" key="1">
    <citation type="submission" date="2018-11" db="EMBL/GenBank/DDBJ databases">
        <title>Complete genome sequence of Nocardioides baekrokdamisoli strain KCTC 39748.</title>
        <authorList>
            <person name="Kang S.W."/>
            <person name="Lee K.C."/>
            <person name="Kim K.K."/>
            <person name="Kim J.S."/>
            <person name="Kim D.S."/>
            <person name="Ko S.H."/>
            <person name="Yang S.H."/>
            <person name="Shin Y.K."/>
            <person name="Lee J.S."/>
        </authorList>
    </citation>
    <scope>NUCLEOTIDE SEQUENCE [LARGE SCALE GENOMIC DNA]</scope>
    <source>
        <strain evidence="2 3">KCTC 39748</strain>
    </source>
</reference>
<evidence type="ECO:0000313" key="3">
    <source>
        <dbReference type="Proteomes" id="UP000271573"/>
    </source>
</evidence>
<dbReference type="AlphaFoldDB" id="A0A3G9J080"/>
<keyword evidence="1" id="KW-1133">Transmembrane helix</keyword>
<protein>
    <recommendedName>
        <fullName evidence="4">Steroid 5-alpha reductase C-terminal domain-containing protein</fullName>
    </recommendedName>
</protein>
<keyword evidence="3" id="KW-1185">Reference proteome</keyword>
<keyword evidence="1" id="KW-0812">Transmembrane</keyword>
<feature type="transmembrane region" description="Helical" evidence="1">
    <location>
        <begin position="136"/>
        <end position="153"/>
    </location>
</feature>
<evidence type="ECO:0000256" key="1">
    <source>
        <dbReference type="SAM" id="Phobius"/>
    </source>
</evidence>
<evidence type="ECO:0000313" key="2">
    <source>
        <dbReference type="EMBL" id="BBH16864.1"/>
    </source>
</evidence>
<dbReference type="EMBL" id="AP019307">
    <property type="protein sequence ID" value="BBH16864.1"/>
    <property type="molecule type" value="Genomic_DNA"/>
</dbReference>
<dbReference type="GO" id="GO:0016020">
    <property type="term" value="C:membrane"/>
    <property type="evidence" value="ECO:0007669"/>
    <property type="project" value="TreeGrafter"/>
</dbReference>